<dbReference type="Gene3D" id="3.30.420.360">
    <property type="match status" value="1"/>
</dbReference>
<dbReference type="NCBIfam" id="TIGR00143">
    <property type="entry name" value="hypF"/>
    <property type="match status" value="1"/>
</dbReference>
<evidence type="ECO:0000313" key="15">
    <source>
        <dbReference type="Proteomes" id="UP000198817"/>
    </source>
</evidence>
<dbReference type="InterPro" id="IPR036046">
    <property type="entry name" value="Acylphosphatase-like_dom_sf"/>
</dbReference>
<dbReference type="GO" id="GO:0008270">
    <property type="term" value="F:zinc ion binding"/>
    <property type="evidence" value="ECO:0007669"/>
    <property type="project" value="UniProtKB-KW"/>
</dbReference>
<evidence type="ECO:0000256" key="11">
    <source>
        <dbReference type="PROSITE-ProRule" id="PRU00520"/>
    </source>
</evidence>
<dbReference type="Proteomes" id="UP000198817">
    <property type="component" value="Unassembled WGS sequence"/>
</dbReference>
<feature type="active site" evidence="11">
    <location>
        <position position="45"/>
    </location>
</feature>
<reference evidence="14 15" key="1">
    <citation type="submission" date="2016-10" db="EMBL/GenBank/DDBJ databases">
        <authorList>
            <person name="de Groot N.N."/>
        </authorList>
    </citation>
    <scope>NUCLEOTIDE SEQUENCE [LARGE SCALE GENOMIC DNA]</scope>
    <source>
        <strain evidence="14 15">KHGC13</strain>
    </source>
</reference>
<comment type="similarity">
    <text evidence="2">Belongs to the acylphosphatase family.</text>
</comment>
<evidence type="ECO:0000259" key="12">
    <source>
        <dbReference type="PROSITE" id="PS51160"/>
    </source>
</evidence>
<dbReference type="OrthoDB" id="9808093at2"/>
<evidence type="ECO:0000256" key="5">
    <source>
        <dbReference type="ARBA" id="ARBA00022723"/>
    </source>
</evidence>
<evidence type="ECO:0000256" key="4">
    <source>
        <dbReference type="ARBA" id="ARBA00022598"/>
    </source>
</evidence>
<dbReference type="InterPro" id="IPR017968">
    <property type="entry name" value="Acylphosphatase_CS"/>
</dbReference>
<comment type="pathway">
    <text evidence="1">Protein modification; [NiFe] hydrogenase maturation.</text>
</comment>
<dbReference type="PANTHER" id="PTHR42959">
    <property type="entry name" value="CARBAMOYLTRANSFERASE"/>
    <property type="match status" value="1"/>
</dbReference>
<evidence type="ECO:0000256" key="7">
    <source>
        <dbReference type="ARBA" id="ARBA00022833"/>
    </source>
</evidence>
<protein>
    <recommendedName>
        <fullName evidence="10">Carbamoyltransferase</fullName>
        <ecNumber evidence="10">6.2.-.-</ecNumber>
    </recommendedName>
</protein>
<dbReference type="EMBL" id="FPBT01000007">
    <property type="protein sequence ID" value="SFU48343.1"/>
    <property type="molecule type" value="Genomic_DNA"/>
</dbReference>
<dbReference type="Gene3D" id="3.90.870.50">
    <property type="match status" value="1"/>
</dbReference>
<evidence type="ECO:0000259" key="13">
    <source>
        <dbReference type="PROSITE" id="PS51163"/>
    </source>
</evidence>
<dbReference type="STRING" id="155865.SAMN05216515_10932"/>
<comment type="catalytic activity">
    <reaction evidence="8 11">
        <text>an acyl phosphate + H2O = a carboxylate + phosphate + H(+)</text>
        <dbReference type="Rhea" id="RHEA:14965"/>
        <dbReference type="ChEBI" id="CHEBI:15377"/>
        <dbReference type="ChEBI" id="CHEBI:15378"/>
        <dbReference type="ChEBI" id="CHEBI:29067"/>
        <dbReference type="ChEBI" id="CHEBI:43474"/>
        <dbReference type="ChEBI" id="CHEBI:59918"/>
        <dbReference type="EC" id="3.6.1.7"/>
    </reaction>
</comment>
<evidence type="ECO:0000313" key="14">
    <source>
        <dbReference type="EMBL" id="SFU48343.1"/>
    </source>
</evidence>
<evidence type="ECO:0000256" key="1">
    <source>
        <dbReference type="ARBA" id="ARBA00004711"/>
    </source>
</evidence>
<dbReference type="PANTHER" id="PTHR42959:SF1">
    <property type="entry name" value="CARBAMOYLTRANSFERASE HYPF"/>
    <property type="match status" value="1"/>
</dbReference>
<dbReference type="InterPro" id="IPR004421">
    <property type="entry name" value="Carbamoyltransferase_HypF"/>
</dbReference>
<evidence type="ECO:0000256" key="2">
    <source>
        <dbReference type="ARBA" id="ARBA00005614"/>
    </source>
</evidence>
<dbReference type="GO" id="GO:0016743">
    <property type="term" value="F:carboxyl- or carbamoyltransferase activity"/>
    <property type="evidence" value="ECO:0007669"/>
    <property type="project" value="UniProtKB-UniRule"/>
</dbReference>
<evidence type="ECO:0000256" key="8">
    <source>
        <dbReference type="ARBA" id="ARBA00047645"/>
    </source>
</evidence>
<gene>
    <name evidence="14" type="ORF">SAMN05216508_10732</name>
</gene>
<dbReference type="InterPro" id="IPR051060">
    <property type="entry name" value="Carbamoyltrans_HypF-like"/>
</dbReference>
<dbReference type="Gene3D" id="3.30.110.120">
    <property type="match status" value="1"/>
</dbReference>
<dbReference type="PROSITE" id="PS00150">
    <property type="entry name" value="ACYLPHOSPHATASE_1"/>
    <property type="match status" value="1"/>
</dbReference>
<dbReference type="InterPro" id="IPR001792">
    <property type="entry name" value="Acylphosphatase-like_dom"/>
</dbReference>
<sequence>MDKSTGNNRTKRRRIRVFGIVQGVGFRPFIARLARETGVAGSVCNKGPYVEIFAEGPEERVAAFAGRIREDAPERARILKQEERPEPAAGDSGFRIIESEKVRGDIFVSPDIATCPKCRRELFDPKDRRYLHPFINCTACGPRLTILDRMPYDRIRTSMGEFPMCPDCEAEYTDPSTRRYHAQPVCCPSCGPRLYLLDGASGNVLARGDRPSLLAARRILREGGILAVKGIGGFHLCCDAANEKAVSRLRKMKSRPFKPFAVMMKDRGTVLRECILQPGMEEVMEGPEKPILLLRKRTDSGRLAPSVCPDNPNVGVMLPYAPVQMLLFDYPDGLPMTDCFVMTSANPKGAPICRTDEDVLQNLSGLCDAVLSNDRKIRLRADDSVMAWRAGGPYMIRRSRGYAPLPVMLSGGKKKPDRTGAVLGMGGELKNTFCIGTEDLLYPSPYIGDLSDLRSVEALRQAVSRMEDLLEQKPEQVICDLHPRYNSSLAARETGLPVTAIQHHYAHVLSCMAENDREDPVIGVSFDGTGYGPDGTVWGGEFLIADPMGYRRIGHLSCFPQAGGDLSSREGWRIAAALLDQDGAPDAGGMARELGVCSEQEFQMIRTMVRNHVNCVSSSSAGRLFDAVSALLGFRRCSTCEGEAAMVLQFRAEAWRDQHPVEAERIRRSGLQEEPGIRTDADGSFEIPAAEFFRKLGEMRRAGEDPGRLAYGFHEWMARRILEGCRQAERISGLRTAALTGGVMQNTLLTDRAEELLTESGFRVLTHRLIPPNDGGISLGQAYYGLYNG</sequence>
<keyword evidence="6" id="KW-0863">Zinc-finger</keyword>
<dbReference type="PROSITE" id="PS51160">
    <property type="entry name" value="ACYLPHOSPHATASE_3"/>
    <property type="match status" value="1"/>
</dbReference>
<evidence type="ECO:0000256" key="6">
    <source>
        <dbReference type="ARBA" id="ARBA00022771"/>
    </source>
</evidence>
<dbReference type="UniPathway" id="UPA00335"/>
<dbReference type="InterPro" id="IPR011125">
    <property type="entry name" value="Znf_HypF"/>
</dbReference>
<dbReference type="InterPro" id="IPR055128">
    <property type="entry name" value="HypF_C_2"/>
</dbReference>
<dbReference type="AlphaFoldDB" id="A0A1I7GIS0"/>
<dbReference type="PROSITE" id="PS51163">
    <property type="entry name" value="YRDC"/>
    <property type="match status" value="1"/>
</dbReference>
<dbReference type="InterPro" id="IPR041440">
    <property type="entry name" value="HypF_C"/>
</dbReference>
<dbReference type="Pfam" id="PF17788">
    <property type="entry name" value="HypF_C"/>
    <property type="match status" value="1"/>
</dbReference>
<name>A0A1I7GIS0_9FIRM</name>
<dbReference type="EC" id="6.2.-.-" evidence="10"/>
<dbReference type="GO" id="GO:0051604">
    <property type="term" value="P:protein maturation"/>
    <property type="evidence" value="ECO:0007669"/>
    <property type="project" value="TreeGrafter"/>
</dbReference>
<evidence type="ECO:0000256" key="9">
    <source>
        <dbReference type="ARBA" id="ARBA00048220"/>
    </source>
</evidence>
<dbReference type="SUPFAM" id="SSF54975">
    <property type="entry name" value="Acylphosphatase/BLUF domain-like"/>
    <property type="match status" value="1"/>
</dbReference>
<feature type="domain" description="Acylphosphatase-like" evidence="12">
    <location>
        <begin position="12"/>
        <end position="98"/>
    </location>
</feature>
<feature type="active site" evidence="11">
    <location>
        <position position="27"/>
    </location>
</feature>
<keyword evidence="4" id="KW-0436">Ligase</keyword>
<keyword evidence="7" id="KW-0862">Zinc</keyword>
<dbReference type="InterPro" id="IPR006070">
    <property type="entry name" value="Sua5-like_dom"/>
</dbReference>
<dbReference type="RefSeq" id="WP_090470804.1">
    <property type="nucleotide sequence ID" value="NZ_FOWF01000009.1"/>
</dbReference>
<keyword evidence="11" id="KW-0378">Hydrolase</keyword>
<dbReference type="GO" id="GO:0003725">
    <property type="term" value="F:double-stranded RNA binding"/>
    <property type="evidence" value="ECO:0007669"/>
    <property type="project" value="InterPro"/>
</dbReference>
<accession>A0A1I7GIS0</accession>
<comment type="similarity">
    <text evidence="3 10">Belongs to the carbamoyltransferase HypF family.</text>
</comment>
<comment type="catalytic activity">
    <reaction evidence="9">
        <text>C-terminal L-cysteinyl-[HypE protein] + carbamoyl phosphate + ATP + H2O = C-terminal S-carboxamide-L-cysteinyl-[HypE protein] + AMP + phosphate + diphosphate + H(+)</text>
        <dbReference type="Rhea" id="RHEA:55636"/>
        <dbReference type="Rhea" id="RHEA-COMP:14247"/>
        <dbReference type="Rhea" id="RHEA-COMP:14392"/>
        <dbReference type="ChEBI" id="CHEBI:15377"/>
        <dbReference type="ChEBI" id="CHEBI:15378"/>
        <dbReference type="ChEBI" id="CHEBI:30616"/>
        <dbReference type="ChEBI" id="CHEBI:33019"/>
        <dbReference type="ChEBI" id="CHEBI:43474"/>
        <dbReference type="ChEBI" id="CHEBI:58228"/>
        <dbReference type="ChEBI" id="CHEBI:76913"/>
        <dbReference type="ChEBI" id="CHEBI:139126"/>
        <dbReference type="ChEBI" id="CHEBI:456215"/>
    </reaction>
</comment>
<dbReference type="Pfam" id="PF01300">
    <property type="entry name" value="Sua5_yciO_yrdC"/>
    <property type="match status" value="1"/>
</dbReference>
<dbReference type="GO" id="GO:0016874">
    <property type="term" value="F:ligase activity"/>
    <property type="evidence" value="ECO:0007669"/>
    <property type="project" value="UniProtKB-UniRule"/>
</dbReference>
<dbReference type="InterPro" id="IPR017945">
    <property type="entry name" value="DHBP_synth_RibB-like_a/b_dom"/>
</dbReference>
<dbReference type="Pfam" id="PF00708">
    <property type="entry name" value="Acylphosphatase"/>
    <property type="match status" value="1"/>
</dbReference>
<organism evidence="14 15">
    <name type="scientific">Eubacterium pyruvativorans</name>
    <dbReference type="NCBI Taxonomy" id="155865"/>
    <lineage>
        <taxon>Bacteria</taxon>
        <taxon>Bacillati</taxon>
        <taxon>Bacillota</taxon>
        <taxon>Clostridia</taxon>
        <taxon>Eubacteriales</taxon>
        <taxon>Eubacteriaceae</taxon>
        <taxon>Eubacterium</taxon>
    </lineage>
</organism>
<evidence type="ECO:0000256" key="10">
    <source>
        <dbReference type="PIRNR" id="PIRNR006256"/>
    </source>
</evidence>
<dbReference type="SUPFAM" id="SSF55821">
    <property type="entry name" value="YrdC/RibB"/>
    <property type="match status" value="1"/>
</dbReference>
<dbReference type="Pfam" id="PF07503">
    <property type="entry name" value="zf-HYPF"/>
    <property type="match status" value="2"/>
</dbReference>
<keyword evidence="15" id="KW-1185">Reference proteome</keyword>
<keyword evidence="14" id="KW-0808">Transferase</keyword>
<dbReference type="GO" id="GO:0003998">
    <property type="term" value="F:acylphosphatase activity"/>
    <property type="evidence" value="ECO:0007669"/>
    <property type="project" value="UniProtKB-EC"/>
</dbReference>
<dbReference type="Pfam" id="PF22521">
    <property type="entry name" value="HypF_C_2"/>
    <property type="match status" value="1"/>
</dbReference>
<proteinExistence type="inferred from homology"/>
<keyword evidence="5" id="KW-0479">Metal-binding</keyword>
<evidence type="ECO:0000256" key="3">
    <source>
        <dbReference type="ARBA" id="ARBA00008097"/>
    </source>
</evidence>
<dbReference type="PIRSF" id="PIRSF006256">
    <property type="entry name" value="CMPcnvr_hdrg_mat"/>
    <property type="match status" value="1"/>
</dbReference>
<dbReference type="Gene3D" id="3.30.420.40">
    <property type="match status" value="1"/>
</dbReference>
<feature type="domain" description="YrdC-like" evidence="13">
    <location>
        <begin position="210"/>
        <end position="401"/>
    </location>
</feature>